<dbReference type="OrthoDB" id="7374922at2"/>
<dbReference type="InterPro" id="IPR036291">
    <property type="entry name" value="NAD(P)-bd_dom_sf"/>
</dbReference>
<dbReference type="CDD" id="cd05300">
    <property type="entry name" value="2-Hacid_dh_1"/>
    <property type="match status" value="1"/>
</dbReference>
<dbReference type="EMBL" id="PGTB01000050">
    <property type="protein sequence ID" value="PJE36251.1"/>
    <property type="molecule type" value="Genomic_DNA"/>
</dbReference>
<accession>A0A2M8J0E0</accession>
<dbReference type="GO" id="GO:0051287">
    <property type="term" value="F:NAD binding"/>
    <property type="evidence" value="ECO:0007669"/>
    <property type="project" value="InterPro"/>
</dbReference>
<dbReference type="Proteomes" id="UP000231553">
    <property type="component" value="Unassembled WGS sequence"/>
</dbReference>
<reference evidence="5 6" key="1">
    <citation type="journal article" date="2018" name="Int. J. Syst. Evol. Microbiol.">
        <title>Pseudooceanicola lipolyticus sp. nov., a marine alphaproteobacterium, reclassification of Oceanicola flagellatus as Pseudooceanicola flagellatus comb. nov. and emended description of the genus Pseudooceanicola.</title>
        <authorList>
            <person name="Huang M.-M."/>
            <person name="Guo L.-L."/>
            <person name="Wu Y.-H."/>
            <person name="Lai Q.-L."/>
            <person name="Shao Z.-Z."/>
            <person name="Wang C.-S."/>
            <person name="Wu M."/>
            <person name="Xu X.-W."/>
        </authorList>
    </citation>
    <scope>NUCLEOTIDE SEQUENCE [LARGE SCALE GENOMIC DNA]</scope>
    <source>
        <strain evidence="5 6">157</strain>
    </source>
</reference>
<gene>
    <name evidence="5" type="ORF">CVM52_13035</name>
</gene>
<feature type="compositionally biased region" description="Basic residues" evidence="3">
    <location>
        <begin position="28"/>
        <end position="49"/>
    </location>
</feature>
<dbReference type="GO" id="GO:0016491">
    <property type="term" value="F:oxidoreductase activity"/>
    <property type="evidence" value="ECO:0007669"/>
    <property type="project" value="UniProtKB-KW"/>
</dbReference>
<dbReference type="PANTHER" id="PTHR43333">
    <property type="entry name" value="2-HACID_DH_C DOMAIN-CONTAINING PROTEIN"/>
    <property type="match status" value="1"/>
</dbReference>
<keyword evidence="6" id="KW-1185">Reference proteome</keyword>
<keyword evidence="1" id="KW-0560">Oxidoreductase</keyword>
<dbReference type="InterPro" id="IPR006140">
    <property type="entry name" value="D-isomer_DH_NAD-bd"/>
</dbReference>
<keyword evidence="2" id="KW-0520">NAD</keyword>
<evidence type="ECO:0000256" key="3">
    <source>
        <dbReference type="SAM" id="MobiDB-lite"/>
    </source>
</evidence>
<dbReference type="SUPFAM" id="SSF52283">
    <property type="entry name" value="Formate/glycerate dehydrogenase catalytic domain-like"/>
    <property type="match status" value="1"/>
</dbReference>
<comment type="caution">
    <text evidence="5">The sequence shown here is derived from an EMBL/GenBank/DDBJ whole genome shotgun (WGS) entry which is preliminary data.</text>
</comment>
<evidence type="ECO:0000313" key="6">
    <source>
        <dbReference type="Proteomes" id="UP000231553"/>
    </source>
</evidence>
<evidence type="ECO:0000313" key="5">
    <source>
        <dbReference type="EMBL" id="PJE36251.1"/>
    </source>
</evidence>
<dbReference type="Pfam" id="PF02826">
    <property type="entry name" value="2-Hacid_dh_C"/>
    <property type="match status" value="1"/>
</dbReference>
<protein>
    <submittedName>
        <fullName evidence="5">D-2-hydroxyacid dehydrogenase</fullName>
    </submittedName>
</protein>
<dbReference type="AlphaFoldDB" id="A0A2M8J0E0"/>
<evidence type="ECO:0000256" key="1">
    <source>
        <dbReference type="ARBA" id="ARBA00023002"/>
    </source>
</evidence>
<sequence length="446" mass="49335">MDNEFSCTLVDRAQLASHPRAGPMPHAIGRRPRLLGKPRRTQARRSRRKISLSFHDGPIFFFPRHPRRNLRTNQPAQTIAPRRFEQPPAPASDDQGRPMFKAFISTPLEDAQVARIRAAAAGDVEVIFEPDLLPPTRYVADHKGPDGWERTAEQKHRFHARLAEADFLWDLPPLHMLPAQDMSFAPNLKWVQTTSSGVGPMVEALNMKGSGVTVTTARGVHAVPLAEFTLMALLMHFKDVRHLRRQQAAHRWERYCGDGLEGKLVAIVGAGEVGRRVAEICKFHGMRIAAMSRSLTTAAAAKLGYDEIFRTSDLTEIAGRADAMVLCVPHTRETEGMISREVIAAMRPETVLVNIARGQVVDEAALAEALAQGRPGFAALDVAAVEPLPATSPLWDLDNVLISPHSASTVQRENALIADLFIHNMRCLVEGRTGELRNAFDMDGMY</sequence>
<name>A0A2M8J0E0_9RHOB</name>
<feature type="region of interest" description="Disordered" evidence="3">
    <location>
        <begin position="63"/>
        <end position="96"/>
    </location>
</feature>
<dbReference type="Gene3D" id="3.40.50.720">
    <property type="entry name" value="NAD(P)-binding Rossmann-like Domain"/>
    <property type="match status" value="2"/>
</dbReference>
<feature type="domain" description="D-isomer specific 2-hydroxyacid dehydrogenase NAD-binding" evidence="4">
    <location>
        <begin position="230"/>
        <end position="407"/>
    </location>
</feature>
<dbReference type="SUPFAM" id="SSF51735">
    <property type="entry name" value="NAD(P)-binding Rossmann-fold domains"/>
    <property type="match status" value="1"/>
</dbReference>
<evidence type="ECO:0000256" key="2">
    <source>
        <dbReference type="ARBA" id="ARBA00023027"/>
    </source>
</evidence>
<feature type="region of interest" description="Disordered" evidence="3">
    <location>
        <begin position="16"/>
        <end position="49"/>
    </location>
</feature>
<proteinExistence type="predicted"/>
<dbReference type="PANTHER" id="PTHR43333:SF1">
    <property type="entry name" value="D-ISOMER SPECIFIC 2-HYDROXYACID DEHYDROGENASE NAD-BINDING DOMAIN-CONTAINING PROTEIN"/>
    <property type="match status" value="1"/>
</dbReference>
<organism evidence="5 6">
    <name type="scientific">Pseudooceanicola lipolyticus</name>
    <dbReference type="NCBI Taxonomy" id="2029104"/>
    <lineage>
        <taxon>Bacteria</taxon>
        <taxon>Pseudomonadati</taxon>
        <taxon>Pseudomonadota</taxon>
        <taxon>Alphaproteobacteria</taxon>
        <taxon>Rhodobacterales</taxon>
        <taxon>Paracoccaceae</taxon>
        <taxon>Pseudooceanicola</taxon>
    </lineage>
</organism>
<evidence type="ECO:0000259" key="4">
    <source>
        <dbReference type="Pfam" id="PF02826"/>
    </source>
</evidence>